<evidence type="ECO:0000313" key="1">
    <source>
        <dbReference type="EMBL" id="MPM75773.1"/>
    </source>
</evidence>
<reference evidence="1" key="1">
    <citation type="submission" date="2019-08" db="EMBL/GenBank/DDBJ databases">
        <authorList>
            <person name="Kucharzyk K."/>
            <person name="Murdoch R.W."/>
            <person name="Higgins S."/>
            <person name="Loffler F."/>
        </authorList>
    </citation>
    <scope>NUCLEOTIDE SEQUENCE</scope>
</reference>
<sequence length="109" mass="12256">MFSCGATVETMYQVQNARIIEYVEIHSVRQARRLSQVSSLLGSQLERSGANSVPTAMVILTLRWVLLPSAVVLCCCVAALRGEHRVLDLLPDIVAERRRIFQLKTEEIM</sequence>
<dbReference type="AlphaFoldDB" id="A0A645CFV0"/>
<name>A0A645CFV0_9ZZZZ</name>
<accession>A0A645CFV0</accession>
<proteinExistence type="predicted"/>
<dbReference type="EMBL" id="VSSQ01026848">
    <property type="protein sequence ID" value="MPM75773.1"/>
    <property type="molecule type" value="Genomic_DNA"/>
</dbReference>
<comment type="caution">
    <text evidence="1">The sequence shown here is derived from an EMBL/GenBank/DDBJ whole genome shotgun (WGS) entry which is preliminary data.</text>
</comment>
<gene>
    <name evidence="1" type="ORF">SDC9_122767</name>
</gene>
<organism evidence="1">
    <name type="scientific">bioreactor metagenome</name>
    <dbReference type="NCBI Taxonomy" id="1076179"/>
    <lineage>
        <taxon>unclassified sequences</taxon>
        <taxon>metagenomes</taxon>
        <taxon>ecological metagenomes</taxon>
    </lineage>
</organism>
<protein>
    <submittedName>
        <fullName evidence="1">Uncharacterized protein</fullName>
    </submittedName>
</protein>